<sequence>MLCYIGICLIVSVLLTTVNGAMDVEAQMTSEDRASALAAQRTVTKVLWFNNGGSWGTWSSPEFCAKGYYASGFSLKIHWSVITGSKNSKETSFSMELSGFLQHIADLDAVRRLQSGLFVIEEEEVETKLENLLSHADILLCPETQTSAKMYFSKDAWQLVLNTQSIRRYTNLTSLNIKNRTLTSSFGTDASNNIKKGIFKWLKIY</sequence>
<dbReference type="AlphaFoldDB" id="A0A6J8DVB8"/>
<dbReference type="Gene3D" id="2.100.10.20">
    <property type="entry name" value="Vitelline membrane outer layer protein I (VOMI)"/>
    <property type="match status" value="1"/>
</dbReference>
<proteinExistence type="predicted"/>
<organism evidence="2 3">
    <name type="scientific">Mytilus coruscus</name>
    <name type="common">Sea mussel</name>
    <dbReference type="NCBI Taxonomy" id="42192"/>
    <lineage>
        <taxon>Eukaryota</taxon>
        <taxon>Metazoa</taxon>
        <taxon>Spiralia</taxon>
        <taxon>Lophotrochozoa</taxon>
        <taxon>Mollusca</taxon>
        <taxon>Bivalvia</taxon>
        <taxon>Autobranchia</taxon>
        <taxon>Pteriomorphia</taxon>
        <taxon>Mytilida</taxon>
        <taxon>Mytiloidea</taxon>
        <taxon>Mytilidae</taxon>
        <taxon>Mytilinae</taxon>
        <taxon>Mytilus</taxon>
    </lineage>
</organism>
<accession>A0A6J8DVB8</accession>
<keyword evidence="3" id="KW-1185">Reference proteome</keyword>
<protein>
    <submittedName>
        <fullName evidence="2">Uncharacterized protein</fullName>
    </submittedName>
</protein>
<feature type="chain" id="PRO_5026916573" evidence="1">
    <location>
        <begin position="21"/>
        <end position="205"/>
    </location>
</feature>
<gene>
    <name evidence="2" type="ORF">MCOR_45084</name>
</gene>
<dbReference type="InterPro" id="IPR036706">
    <property type="entry name" value="VOMI_sf"/>
</dbReference>
<name>A0A6J8DVB8_MYTCO</name>
<dbReference type="EMBL" id="CACVKT020007968">
    <property type="protein sequence ID" value="CAC5412059.1"/>
    <property type="molecule type" value="Genomic_DNA"/>
</dbReference>
<evidence type="ECO:0000256" key="1">
    <source>
        <dbReference type="SAM" id="SignalP"/>
    </source>
</evidence>
<evidence type="ECO:0000313" key="2">
    <source>
        <dbReference type="EMBL" id="CAC5412059.1"/>
    </source>
</evidence>
<evidence type="ECO:0000313" key="3">
    <source>
        <dbReference type="Proteomes" id="UP000507470"/>
    </source>
</evidence>
<feature type="signal peptide" evidence="1">
    <location>
        <begin position="1"/>
        <end position="20"/>
    </location>
</feature>
<dbReference type="Proteomes" id="UP000507470">
    <property type="component" value="Unassembled WGS sequence"/>
</dbReference>
<reference evidence="2 3" key="1">
    <citation type="submission" date="2020-06" db="EMBL/GenBank/DDBJ databases">
        <authorList>
            <person name="Li R."/>
            <person name="Bekaert M."/>
        </authorList>
    </citation>
    <scope>NUCLEOTIDE SEQUENCE [LARGE SCALE GENOMIC DNA]</scope>
    <source>
        <strain evidence="3">wild</strain>
    </source>
</reference>
<dbReference type="SUPFAM" id="SSF51092">
    <property type="entry name" value="Vitelline membrane outer protein-I (VMO-I)"/>
    <property type="match status" value="1"/>
</dbReference>
<keyword evidence="1" id="KW-0732">Signal</keyword>